<feature type="signal peptide" evidence="1">
    <location>
        <begin position="1"/>
        <end position="21"/>
    </location>
</feature>
<feature type="chain" id="PRO_5041434576" evidence="1">
    <location>
        <begin position="22"/>
        <end position="237"/>
    </location>
</feature>
<evidence type="ECO:0000313" key="2">
    <source>
        <dbReference type="EMBL" id="CAI9731748.1"/>
    </source>
</evidence>
<evidence type="ECO:0000256" key="1">
    <source>
        <dbReference type="SAM" id="SignalP"/>
    </source>
</evidence>
<reference evidence="2" key="1">
    <citation type="submission" date="2023-08" db="EMBL/GenBank/DDBJ databases">
        <authorList>
            <person name="Alioto T."/>
            <person name="Alioto T."/>
            <person name="Gomez Garrido J."/>
        </authorList>
    </citation>
    <scope>NUCLEOTIDE SEQUENCE</scope>
</reference>
<dbReference type="EMBL" id="OX597826">
    <property type="protein sequence ID" value="CAI9731748.1"/>
    <property type="molecule type" value="Genomic_DNA"/>
</dbReference>
<organism evidence="2 3">
    <name type="scientific">Octopus vulgaris</name>
    <name type="common">Common octopus</name>
    <dbReference type="NCBI Taxonomy" id="6645"/>
    <lineage>
        <taxon>Eukaryota</taxon>
        <taxon>Metazoa</taxon>
        <taxon>Spiralia</taxon>
        <taxon>Lophotrochozoa</taxon>
        <taxon>Mollusca</taxon>
        <taxon>Cephalopoda</taxon>
        <taxon>Coleoidea</taxon>
        <taxon>Octopodiformes</taxon>
        <taxon>Octopoda</taxon>
        <taxon>Incirrata</taxon>
        <taxon>Octopodidae</taxon>
        <taxon>Octopus</taxon>
    </lineage>
</organism>
<proteinExistence type="predicted"/>
<keyword evidence="3" id="KW-1185">Reference proteome</keyword>
<protein>
    <submittedName>
        <fullName evidence="2">Uncharacterized protein</fullName>
    </submittedName>
</protein>
<keyword evidence="1" id="KW-0732">Signal</keyword>
<name>A0AA36BCB0_OCTVU</name>
<sequence length="237" mass="27473">MIRITNIVIFSLLVFCLGIYAAVNIDTKMTEGKTSHEITIWQKMMDKRRVYKMLKKKVIEDNGWQNEQSITDGKKISGLQNNYFECIWNNPVLTCNITVPRLQTFSVILRMSEYVVRIIISADGEVIKSQILHIHSGSVKTLKFVLGSASVLFAICIEDYTENYLKACFHIVYSVFFYRKSLYVGCFHKHFLSSQNISLDSVKDSLQFSDIDKFRSLENNVGRNKKQNIYLCLFMED</sequence>
<gene>
    <name evidence="2" type="ORF">OCTVUL_1B004865</name>
</gene>
<dbReference type="Proteomes" id="UP001162480">
    <property type="component" value="Chromosome 13"/>
</dbReference>
<accession>A0AA36BCB0</accession>
<dbReference type="AlphaFoldDB" id="A0AA36BCB0"/>
<evidence type="ECO:0000313" key="3">
    <source>
        <dbReference type="Proteomes" id="UP001162480"/>
    </source>
</evidence>